<dbReference type="EMBL" id="WVDC01000001">
    <property type="protein sequence ID" value="NKW40761.1"/>
    <property type="molecule type" value="Genomic_DNA"/>
</dbReference>
<gene>
    <name evidence="4" type="ORF">GS441_23695</name>
    <name evidence="5" type="ORF">GS882_21790</name>
    <name evidence="6" type="ORF">GS947_03805</name>
</gene>
<feature type="region of interest" description="Disordered" evidence="2">
    <location>
        <begin position="184"/>
        <end position="210"/>
    </location>
</feature>
<dbReference type="AlphaFoldDB" id="A0A9Q2PG79"/>
<proteinExistence type="predicted"/>
<keyword evidence="3" id="KW-0472">Membrane</keyword>
<sequence length="210" mass="21924">MSNHENSTERGRLRGREIALNIGAVAGLICVLGAAASFMFGIKPLIFRSGSMSPDIPTGALALSKTTLASDLRLGDVVSVNNEQGTRITHRVHEILSSDGAASVLILKGDANKDADISPYTVTEADRVFFSVSALGYVVSWLSSPAAIFLGGALVGGVMVLAFGPGSNPRDSDPVSRDVDGLMVADESPEPNQHAALHSGFDAPTESFRT</sequence>
<dbReference type="Proteomes" id="UP000808906">
    <property type="component" value="Unassembled WGS sequence"/>
</dbReference>
<evidence type="ECO:0000313" key="7">
    <source>
        <dbReference type="Proteomes" id="UP000808906"/>
    </source>
</evidence>
<reference evidence="4" key="1">
    <citation type="submission" date="2019-11" db="EMBL/GenBank/DDBJ databases">
        <title>Spread of Macrolides and rifampicin resistant Rhodococcus equi in clinical isolates in the USA.</title>
        <authorList>
            <person name="Alvarez-Narvaez S."/>
            <person name="Huber L."/>
            <person name="Cohen N.D."/>
            <person name="Slovis N."/>
            <person name="Greiter M."/>
            <person name="Giguere S."/>
            <person name="Hart K."/>
        </authorList>
    </citation>
    <scope>NUCLEOTIDE SEQUENCE</scope>
    <source>
        <strain evidence="4">Lh_17</strain>
    </source>
</reference>
<evidence type="ECO:0000256" key="3">
    <source>
        <dbReference type="SAM" id="Phobius"/>
    </source>
</evidence>
<dbReference type="NCBIfam" id="TIGR02228">
    <property type="entry name" value="sigpep_I_arch"/>
    <property type="match status" value="1"/>
</dbReference>
<reference evidence="5" key="2">
    <citation type="journal article" date="2020" name="Environ. Microbiol.">
        <title>The novel and transferable erm(51) gene confers Macrolides, Lincosamides, and Streptogramins B (MLSB) resistance to clonal Rhodococcus equi in the environment.</title>
        <authorList>
            <person name="Huber L."/>
            <person name="Giguere S."/>
            <person name="Slovis N.M."/>
            <person name="Alvarez-Narvaez S."/>
            <person name="Hart K.A."/>
            <person name="Greiter M."/>
            <person name="Morris E.R.A."/>
            <person name="Cohen N.D."/>
        </authorList>
    </citation>
    <scope>NUCLEOTIDE SEQUENCE</scope>
    <source>
        <strain evidence="5">Lh_116_1</strain>
        <strain evidence="6">Lh_16_1</strain>
    </source>
</reference>
<feature type="transmembrane region" description="Helical" evidence="3">
    <location>
        <begin position="138"/>
        <end position="163"/>
    </location>
</feature>
<dbReference type="Proteomes" id="UP000608063">
    <property type="component" value="Unassembled WGS sequence"/>
</dbReference>
<evidence type="ECO:0000256" key="2">
    <source>
        <dbReference type="SAM" id="MobiDB-lite"/>
    </source>
</evidence>
<dbReference type="EC" id="3.4.21.89" evidence="1"/>
<protein>
    <recommendedName>
        <fullName evidence="1">Signal peptidase I</fullName>
        <ecNumber evidence="1">3.4.21.89</ecNumber>
    </recommendedName>
</protein>
<dbReference type="GO" id="GO:0004252">
    <property type="term" value="F:serine-type endopeptidase activity"/>
    <property type="evidence" value="ECO:0007669"/>
    <property type="project" value="UniProtKB-UniRule"/>
</dbReference>
<accession>A0A9Q2PG79</accession>
<evidence type="ECO:0000256" key="1">
    <source>
        <dbReference type="NCBIfam" id="TIGR02228"/>
    </source>
</evidence>
<keyword evidence="3" id="KW-1133">Transmembrane helix</keyword>
<evidence type="ECO:0000313" key="4">
    <source>
        <dbReference type="EMBL" id="MBM4568307.1"/>
    </source>
</evidence>
<dbReference type="GO" id="GO:0006465">
    <property type="term" value="P:signal peptide processing"/>
    <property type="evidence" value="ECO:0007669"/>
    <property type="project" value="UniProtKB-UniRule"/>
</dbReference>
<dbReference type="EMBL" id="WUXR01000019">
    <property type="protein sequence ID" value="MBM4568307.1"/>
    <property type="molecule type" value="Genomic_DNA"/>
</dbReference>
<evidence type="ECO:0000313" key="6">
    <source>
        <dbReference type="EMBL" id="NKW40761.1"/>
    </source>
</evidence>
<dbReference type="InterPro" id="IPR001733">
    <property type="entry name" value="Peptidase_S26B"/>
</dbReference>
<keyword evidence="4" id="KW-0378">Hydrolase</keyword>
<comment type="caution">
    <text evidence="4">The sequence shown here is derived from an EMBL/GenBank/DDBJ whole genome shotgun (WGS) entry which is preliminary data.</text>
</comment>
<dbReference type="Proteomes" id="UP000603463">
    <property type="component" value="Unassembled WGS sequence"/>
</dbReference>
<dbReference type="CDD" id="cd06462">
    <property type="entry name" value="Peptidase_S24_S26"/>
    <property type="match status" value="1"/>
</dbReference>
<dbReference type="GO" id="GO:0016020">
    <property type="term" value="C:membrane"/>
    <property type="evidence" value="ECO:0007669"/>
    <property type="project" value="UniProtKB-UniRule"/>
</dbReference>
<dbReference type="GO" id="GO:0009003">
    <property type="term" value="F:signal peptidase activity"/>
    <property type="evidence" value="ECO:0007669"/>
    <property type="project" value="UniProtKB-EC"/>
</dbReference>
<dbReference type="EMBL" id="WVBC01000034">
    <property type="protein sequence ID" value="NKT80707.1"/>
    <property type="molecule type" value="Genomic_DNA"/>
</dbReference>
<keyword evidence="3" id="KW-0812">Transmembrane</keyword>
<organism evidence="4 7">
    <name type="scientific">Rhodococcus hoagii</name>
    <name type="common">Corynebacterium equii</name>
    <dbReference type="NCBI Taxonomy" id="43767"/>
    <lineage>
        <taxon>Bacteria</taxon>
        <taxon>Bacillati</taxon>
        <taxon>Actinomycetota</taxon>
        <taxon>Actinomycetes</taxon>
        <taxon>Mycobacteriales</taxon>
        <taxon>Nocardiaceae</taxon>
        <taxon>Prescottella</taxon>
    </lineage>
</organism>
<feature type="transmembrane region" description="Helical" evidence="3">
    <location>
        <begin position="20"/>
        <end position="42"/>
    </location>
</feature>
<name>A0A9Q2PG79_RHOHA</name>
<dbReference type="RefSeq" id="WP_139809655.1">
    <property type="nucleotide sequence ID" value="NZ_CP095477.1"/>
</dbReference>
<evidence type="ECO:0000313" key="5">
    <source>
        <dbReference type="EMBL" id="NKT80707.1"/>
    </source>
</evidence>